<dbReference type="AlphaFoldDB" id="A0AAW1T0L0"/>
<dbReference type="Pfam" id="PF02824">
    <property type="entry name" value="TGS"/>
    <property type="match status" value="1"/>
</dbReference>
<dbReference type="GO" id="GO:0005525">
    <property type="term" value="F:GTP binding"/>
    <property type="evidence" value="ECO:0007669"/>
    <property type="project" value="UniProtKB-KW"/>
</dbReference>
<feature type="domain" description="TGS" evidence="3">
    <location>
        <begin position="91"/>
        <end position="167"/>
    </location>
</feature>
<proteinExistence type="predicted"/>
<dbReference type="CDD" id="cd17230">
    <property type="entry name" value="TGS_DRG1"/>
    <property type="match status" value="1"/>
</dbReference>
<dbReference type="InterPro" id="IPR012676">
    <property type="entry name" value="TGS-like"/>
</dbReference>
<dbReference type="InterPro" id="IPR004095">
    <property type="entry name" value="TGS"/>
</dbReference>
<dbReference type="Proteomes" id="UP001485043">
    <property type="component" value="Unassembled WGS sequence"/>
</dbReference>
<dbReference type="InterPro" id="IPR027417">
    <property type="entry name" value="P-loop_NTPase"/>
</dbReference>
<sequence length="169" mass="19619">MWGAAVKAVCGEYRIHNADVHLRDDCDVDDLVDVIEGSRVYIPAIYVINKIDQITLEELNVLCKLPHYCPVCAYHEWNLDGLVDMIWEYLDLLRIYTKPKGKLPDYNDPVVLPKTHCTVEDFCNRIHKGILKQFKYSLVWGTSTKHRPQKVGKEHTLEDEDIVQIIKKI</sequence>
<keyword evidence="5" id="KW-1185">Reference proteome</keyword>
<dbReference type="InterPro" id="IPR012675">
    <property type="entry name" value="Beta-grasp_dom_sf"/>
</dbReference>
<name>A0AAW1T0L0_9CHLO</name>
<organism evidence="4 5">
    <name type="scientific">Apatococcus fuscideae</name>
    <dbReference type="NCBI Taxonomy" id="2026836"/>
    <lineage>
        <taxon>Eukaryota</taxon>
        <taxon>Viridiplantae</taxon>
        <taxon>Chlorophyta</taxon>
        <taxon>core chlorophytes</taxon>
        <taxon>Trebouxiophyceae</taxon>
        <taxon>Chlorellales</taxon>
        <taxon>Chlorellaceae</taxon>
        <taxon>Apatococcus</taxon>
    </lineage>
</organism>
<dbReference type="InterPro" id="IPR045001">
    <property type="entry name" value="DRG"/>
</dbReference>
<dbReference type="Gene3D" id="3.10.20.30">
    <property type="match status" value="1"/>
</dbReference>
<keyword evidence="1" id="KW-0547">Nucleotide-binding</keyword>
<comment type="caution">
    <text evidence="4">The sequence shown here is derived from an EMBL/GenBank/DDBJ whole genome shotgun (WGS) entry which is preliminary data.</text>
</comment>
<evidence type="ECO:0000256" key="1">
    <source>
        <dbReference type="ARBA" id="ARBA00022741"/>
    </source>
</evidence>
<dbReference type="Pfam" id="PF16897">
    <property type="entry name" value="MMR_HSR1_Xtn"/>
    <property type="match status" value="1"/>
</dbReference>
<gene>
    <name evidence="4" type="ORF">WJX84_000255</name>
</gene>
<evidence type="ECO:0000259" key="3">
    <source>
        <dbReference type="PROSITE" id="PS51880"/>
    </source>
</evidence>
<dbReference type="GO" id="GO:0003924">
    <property type="term" value="F:GTPase activity"/>
    <property type="evidence" value="ECO:0007669"/>
    <property type="project" value="InterPro"/>
</dbReference>
<accession>A0AAW1T0L0</accession>
<protein>
    <recommendedName>
        <fullName evidence="3">TGS domain-containing protein</fullName>
    </recommendedName>
</protein>
<keyword evidence="2" id="KW-0342">GTP-binding</keyword>
<dbReference type="SUPFAM" id="SSF52540">
    <property type="entry name" value="P-loop containing nucleoside triphosphate hydrolases"/>
    <property type="match status" value="1"/>
</dbReference>
<dbReference type="PANTHER" id="PTHR43127">
    <property type="entry name" value="DEVELOPMENTALLY-REGULATED GTP-BINDING PROTEIN 2"/>
    <property type="match status" value="1"/>
</dbReference>
<evidence type="ECO:0000313" key="5">
    <source>
        <dbReference type="Proteomes" id="UP001485043"/>
    </source>
</evidence>
<dbReference type="FunFam" id="3.10.20.30:FF:000003">
    <property type="entry name" value="Developmentally-regulated GTP-binding protein 1"/>
    <property type="match status" value="1"/>
</dbReference>
<dbReference type="Gene3D" id="6.10.140.1070">
    <property type="match status" value="1"/>
</dbReference>
<dbReference type="EMBL" id="JALJOV010000627">
    <property type="protein sequence ID" value="KAK9862291.1"/>
    <property type="molecule type" value="Genomic_DNA"/>
</dbReference>
<dbReference type="InterPro" id="IPR031662">
    <property type="entry name" value="GTP-binding_2"/>
</dbReference>
<dbReference type="PROSITE" id="PS51880">
    <property type="entry name" value="TGS"/>
    <property type="match status" value="1"/>
</dbReference>
<dbReference type="SUPFAM" id="SSF81271">
    <property type="entry name" value="TGS-like"/>
    <property type="match status" value="1"/>
</dbReference>
<evidence type="ECO:0000313" key="4">
    <source>
        <dbReference type="EMBL" id="KAK9862291.1"/>
    </source>
</evidence>
<reference evidence="4 5" key="1">
    <citation type="journal article" date="2024" name="Nat. Commun.">
        <title>Phylogenomics reveals the evolutionary origins of lichenization in chlorophyte algae.</title>
        <authorList>
            <person name="Puginier C."/>
            <person name="Libourel C."/>
            <person name="Otte J."/>
            <person name="Skaloud P."/>
            <person name="Haon M."/>
            <person name="Grisel S."/>
            <person name="Petersen M."/>
            <person name="Berrin J.G."/>
            <person name="Delaux P.M."/>
            <person name="Dal Grande F."/>
            <person name="Keller J."/>
        </authorList>
    </citation>
    <scope>NUCLEOTIDE SEQUENCE [LARGE SCALE GENOMIC DNA]</scope>
    <source>
        <strain evidence="4 5">SAG 2523</strain>
    </source>
</reference>
<evidence type="ECO:0000256" key="2">
    <source>
        <dbReference type="ARBA" id="ARBA00023134"/>
    </source>
</evidence>